<accession>A0A4R5LRX7</accession>
<dbReference type="InterPro" id="IPR022028">
    <property type="entry name" value="DUF3604"/>
</dbReference>
<sequence>MTACKYRHCRSLVRWALVFFTALYWLPSLALATAAGYTEQRQPCADHDPQRRALFGDLHVHTRYSLDASTQGTRTTPEQAYQFARGEAIGIQPWGENGEAARSLQLRRPLDFAMVSDHAELIGEVRMCNTPDIEGYNSWQCLLYRHVPRGAYYLFNYMATMKQSHLGMCGEDGVTCRLAALVPWAEMQTAAEHSYDRSADCRFTTFVGYEWTGMESDSGGNLHRNVVFRNAQVPDLPAGFIDSPSAHLLWQSLDRHCLEADGACDALVIPHNSNLSAGYMFSGELDGGGVMSADYAADRRRFEPLVEIMQHKGASECYFAGAPGSDELCAFEQLPKDNIAGYDAPPGKDTGFVRQVLTDGLALEQTLGINPYQLGVIASTDTHLGTPGAAEEDRFLGHGGAGVPAGGEIPPGLPDKLEYNPGGLAVVWAEENSRDSIFAALRRREAYATSGPRISSRFFAGWNFPEDLCASPDRIARAYADGVPMGGELVGRGDTVPGFLVVASKDPGTADAPGMPLQRLQVIKGWIDERGQSRHRVFDVAGKADNGASVDLDTCEPRGEGAAQLCAVWRDEDFKPDQRAYYYTRVVENPSCRWSQRQCVAAGVDCAVPETVIEGYSGCCAAEHRPVIQERAWSSPIWYSPADG</sequence>
<proteinExistence type="predicted"/>
<dbReference type="EMBL" id="SMSE01000002">
    <property type="protein sequence ID" value="TDG13643.1"/>
    <property type="molecule type" value="Genomic_DNA"/>
</dbReference>
<dbReference type="Pfam" id="PF12228">
    <property type="entry name" value="DUF3604"/>
    <property type="match status" value="1"/>
</dbReference>
<dbReference type="OrthoDB" id="543560at2"/>
<dbReference type="Proteomes" id="UP000295554">
    <property type="component" value="Unassembled WGS sequence"/>
</dbReference>
<organism evidence="1 2">
    <name type="scientific">Seongchinamella unica</name>
    <dbReference type="NCBI Taxonomy" id="2547392"/>
    <lineage>
        <taxon>Bacteria</taxon>
        <taxon>Pseudomonadati</taxon>
        <taxon>Pseudomonadota</taxon>
        <taxon>Gammaproteobacteria</taxon>
        <taxon>Cellvibrionales</taxon>
        <taxon>Halieaceae</taxon>
        <taxon>Seongchinamella</taxon>
    </lineage>
</organism>
<gene>
    <name evidence="1" type="ORF">E2F43_08965</name>
</gene>
<protein>
    <submittedName>
        <fullName evidence="1">DUF3604 domain-containing protein</fullName>
    </submittedName>
</protein>
<dbReference type="RefSeq" id="WP_133211813.1">
    <property type="nucleotide sequence ID" value="NZ_SMSE01000002.1"/>
</dbReference>
<reference evidence="1 2" key="1">
    <citation type="submission" date="2019-03" db="EMBL/GenBank/DDBJ databases">
        <title>Seongchinamella monodicae gen. nov., sp. nov., a novel member of the Gammaproteobacteria isolated from a tidal mudflat of beach.</title>
        <authorList>
            <person name="Yang H.G."/>
            <person name="Kang J.W."/>
            <person name="Lee S.D."/>
        </authorList>
    </citation>
    <scope>NUCLEOTIDE SEQUENCE [LARGE SCALE GENOMIC DNA]</scope>
    <source>
        <strain evidence="1 2">GH4-78</strain>
    </source>
</reference>
<keyword evidence="2" id="KW-1185">Reference proteome</keyword>
<evidence type="ECO:0000313" key="2">
    <source>
        <dbReference type="Proteomes" id="UP000295554"/>
    </source>
</evidence>
<name>A0A4R5LRX7_9GAMM</name>
<comment type="caution">
    <text evidence="1">The sequence shown here is derived from an EMBL/GenBank/DDBJ whole genome shotgun (WGS) entry which is preliminary data.</text>
</comment>
<dbReference type="AlphaFoldDB" id="A0A4R5LRX7"/>
<dbReference type="Gene3D" id="3.20.20.140">
    <property type="entry name" value="Metal-dependent hydrolases"/>
    <property type="match status" value="1"/>
</dbReference>
<evidence type="ECO:0000313" key="1">
    <source>
        <dbReference type="EMBL" id="TDG13643.1"/>
    </source>
</evidence>